<proteinExistence type="predicted"/>
<gene>
    <name evidence="1" type="ordered locus">Cyan7822_1590</name>
</gene>
<dbReference type="eggNOG" id="COG1475">
    <property type="taxonomic scope" value="Bacteria"/>
</dbReference>
<evidence type="ECO:0000313" key="1">
    <source>
        <dbReference type="EMBL" id="ADN13581.1"/>
    </source>
</evidence>
<organism evidence="1 2">
    <name type="scientific">Gloeothece verrucosa (strain PCC 7822)</name>
    <name type="common">Cyanothece sp. (strain PCC 7822)</name>
    <dbReference type="NCBI Taxonomy" id="497965"/>
    <lineage>
        <taxon>Bacteria</taxon>
        <taxon>Bacillati</taxon>
        <taxon>Cyanobacteriota</taxon>
        <taxon>Cyanophyceae</taxon>
        <taxon>Oscillatoriophycideae</taxon>
        <taxon>Chroococcales</taxon>
        <taxon>Aphanothecaceae</taxon>
        <taxon>Gloeothece</taxon>
        <taxon>Gloeothece verrucosa</taxon>
    </lineage>
</organism>
<accession>E0U6D8</accession>
<protein>
    <submittedName>
        <fullName evidence="1">Uncharacterized protein</fullName>
    </submittedName>
</protein>
<dbReference type="KEGG" id="cyj:Cyan7822_1590"/>
<dbReference type="RefSeq" id="WP_013321688.1">
    <property type="nucleotide sequence ID" value="NC_014501.1"/>
</dbReference>
<sequence length="270" mass="30530">MSDFDNIGKLMYLPVEDIEPANDECYASEFIIQGAVEAVLKEEGRNWLPLIVKEIAEYQYQVVSNPLIYVVAKKLVLERVWCIVIEAKQESIEQVKILNGEMPPKVNLNTASGETIQAALKYLQEQPNSELKALKILIASEKIASSPTRAKWKTFNEIPKLKCGITQGKKLDSLKQVFFLEPVPSEPEIPPPHPPEIISIKRASREEIFERLNYLSTYKIDGFEKINADKIADIIFTESKSKWKSLNPITSLNCGIGKAKIPTLKKVFKL</sequence>
<dbReference type="HOGENOM" id="CLU_078978_0_0_3"/>
<dbReference type="AlphaFoldDB" id="E0U6D8"/>
<dbReference type="OrthoDB" id="482313at2"/>
<reference evidence="2" key="1">
    <citation type="journal article" date="2011" name="MBio">
        <title>Novel metabolic attributes of the genus Cyanothece, comprising a group of unicellular nitrogen-fixing Cyanobacteria.</title>
        <authorList>
            <person name="Bandyopadhyay A."/>
            <person name="Elvitigala T."/>
            <person name="Welsh E."/>
            <person name="Stockel J."/>
            <person name="Liberton M."/>
            <person name="Min H."/>
            <person name="Sherman L.A."/>
            <person name="Pakrasi H.B."/>
        </authorList>
    </citation>
    <scope>NUCLEOTIDE SEQUENCE [LARGE SCALE GENOMIC DNA]</scope>
    <source>
        <strain evidence="2">PCC 7822</strain>
    </source>
</reference>
<evidence type="ECO:0000313" key="2">
    <source>
        <dbReference type="Proteomes" id="UP000008206"/>
    </source>
</evidence>
<keyword evidence="2" id="KW-1185">Reference proteome</keyword>
<name>E0U6D8_GLOV7</name>
<dbReference type="EMBL" id="CP002198">
    <property type="protein sequence ID" value="ADN13581.1"/>
    <property type="molecule type" value="Genomic_DNA"/>
</dbReference>
<dbReference type="Proteomes" id="UP000008206">
    <property type="component" value="Chromosome"/>
</dbReference>
<dbReference type="STRING" id="497965.Cyan7822_1590"/>